<dbReference type="GO" id="GO:0016075">
    <property type="term" value="P:rRNA catabolic process"/>
    <property type="evidence" value="ECO:0007669"/>
    <property type="project" value="TreeGrafter"/>
</dbReference>
<evidence type="ECO:0000256" key="2">
    <source>
        <dbReference type="ARBA" id="ARBA00004604"/>
    </source>
</evidence>
<evidence type="ECO:0000256" key="6">
    <source>
        <dbReference type="ARBA" id="ARBA00042523"/>
    </source>
</evidence>
<dbReference type="InterPro" id="IPR020568">
    <property type="entry name" value="Ribosomal_Su5_D2-typ_SF"/>
</dbReference>
<dbReference type="InterPro" id="IPR027408">
    <property type="entry name" value="PNPase/RNase_PH_dom_sf"/>
</dbReference>
<dbReference type="WBParaSite" id="EVEC_0000368601-mRNA-1">
    <property type="protein sequence ID" value="EVEC_0000368601-mRNA-1"/>
    <property type="gene ID" value="EVEC_0000368601"/>
</dbReference>
<dbReference type="SUPFAM" id="SSF55666">
    <property type="entry name" value="Ribonuclease PH domain 2-like"/>
    <property type="match status" value="1"/>
</dbReference>
<dbReference type="GO" id="GO:0034473">
    <property type="term" value="P:U1 snRNA 3'-end processing"/>
    <property type="evidence" value="ECO:0007669"/>
    <property type="project" value="TreeGrafter"/>
</dbReference>
<protein>
    <recommendedName>
        <fullName evidence="6">Ribosomal RNA-processing protein 42</fullName>
    </recommendedName>
</protein>
<dbReference type="SUPFAM" id="SSF54211">
    <property type="entry name" value="Ribosomal protein S5 domain 2-like"/>
    <property type="match status" value="1"/>
</dbReference>
<evidence type="ECO:0000313" key="8">
    <source>
        <dbReference type="EMBL" id="VDD88251.1"/>
    </source>
</evidence>
<keyword evidence="5" id="KW-0271">Exosome</keyword>
<dbReference type="PANTHER" id="PTHR11097:SF8">
    <property type="entry name" value="EXOSOME COMPLEX COMPONENT RRP42"/>
    <property type="match status" value="1"/>
</dbReference>
<comment type="subcellular location">
    <subcellularLocation>
        <location evidence="1">Cytoplasm</location>
    </subcellularLocation>
    <subcellularLocation>
        <location evidence="2">Nucleus</location>
        <location evidence="2">Nucleolus</location>
    </subcellularLocation>
</comment>
<dbReference type="GO" id="GO:0071038">
    <property type="term" value="P:TRAMP-dependent tRNA surveillance pathway"/>
    <property type="evidence" value="ECO:0007669"/>
    <property type="project" value="TreeGrafter"/>
</dbReference>
<evidence type="ECO:0000256" key="4">
    <source>
        <dbReference type="ARBA" id="ARBA00022490"/>
    </source>
</evidence>
<evidence type="ECO:0000313" key="9">
    <source>
        <dbReference type="Proteomes" id="UP000274131"/>
    </source>
</evidence>
<evidence type="ECO:0000256" key="1">
    <source>
        <dbReference type="ARBA" id="ARBA00004496"/>
    </source>
</evidence>
<dbReference type="OrthoDB" id="272245at2759"/>
<dbReference type="InterPro" id="IPR001247">
    <property type="entry name" value="ExoRNase_PH_dom1"/>
</dbReference>
<dbReference type="GO" id="GO:0071028">
    <property type="term" value="P:nuclear mRNA surveillance"/>
    <property type="evidence" value="ECO:0007669"/>
    <property type="project" value="TreeGrafter"/>
</dbReference>
<feature type="domain" description="Exoribonuclease phosphorolytic" evidence="7">
    <location>
        <begin position="45"/>
        <end position="137"/>
    </location>
</feature>
<dbReference type="GO" id="GO:0035925">
    <property type="term" value="F:mRNA 3'-UTR AU-rich region binding"/>
    <property type="evidence" value="ECO:0007669"/>
    <property type="project" value="TreeGrafter"/>
</dbReference>
<sequence>MIFKITNLTQHFNFMDVRLSDAEKIFVIHGAQQGLRSDGRSNLDYRPIILETGVLSTTNGSARVRLGSTDLLIGIKADLIVVDDMPSYKNRLNFTVDCSANAAPQFAGRGGEEFGIEIASALSAAYDNSYVLPDLKKLIVSPMHAWKLFVDIVKAALYNTEICNVVVRPGDAGKQVVDLPDDNTVWRFDISRTPFILCVSKLGGANVMDVSLTEKACVKATLWVGISVEPTKVDLLEVLECYNSTALASHERNCRITFLRQCGGGSLETDSIEGMVSCAVQTAFELQAAFNNRLMDIERDESHALSTFLT</sequence>
<name>A0A0N4V167_ENTVE</name>
<dbReference type="InterPro" id="IPR036345">
    <property type="entry name" value="ExoRNase_PH_dom2_sf"/>
</dbReference>
<dbReference type="GO" id="GO:0071035">
    <property type="term" value="P:nuclear polyadenylation-dependent rRNA catabolic process"/>
    <property type="evidence" value="ECO:0007669"/>
    <property type="project" value="TreeGrafter"/>
</dbReference>
<dbReference type="EMBL" id="UXUI01007585">
    <property type="protein sequence ID" value="VDD88251.1"/>
    <property type="molecule type" value="Genomic_DNA"/>
</dbReference>
<dbReference type="GO" id="GO:0000176">
    <property type="term" value="C:nuclear exosome (RNase complex)"/>
    <property type="evidence" value="ECO:0007669"/>
    <property type="project" value="TreeGrafter"/>
</dbReference>
<dbReference type="InterPro" id="IPR050590">
    <property type="entry name" value="Exosome_comp_Rrp42_subfam"/>
</dbReference>
<keyword evidence="4" id="KW-0963">Cytoplasm</keyword>
<accession>A0A0N4V167</accession>
<dbReference type="CDD" id="cd11367">
    <property type="entry name" value="RNase_PH_RRP42"/>
    <property type="match status" value="1"/>
</dbReference>
<dbReference type="PANTHER" id="PTHR11097">
    <property type="entry name" value="EXOSOME COMPLEX EXONUCLEASE RIBOSOMAL RNA PROCESSING PROTEIN"/>
    <property type="match status" value="1"/>
</dbReference>
<gene>
    <name evidence="8" type="ORF">EVEC_LOCUS3394</name>
</gene>
<dbReference type="AlphaFoldDB" id="A0A0N4V167"/>
<dbReference type="GO" id="GO:0000467">
    <property type="term" value="P:exonucleolytic trimming to generate mature 3'-end of 5.8S rRNA from tricistronic rRNA transcript (SSU-rRNA, 5.8S rRNA, LSU-rRNA)"/>
    <property type="evidence" value="ECO:0007669"/>
    <property type="project" value="TreeGrafter"/>
</dbReference>
<evidence type="ECO:0000256" key="5">
    <source>
        <dbReference type="ARBA" id="ARBA00022835"/>
    </source>
</evidence>
<dbReference type="Pfam" id="PF01138">
    <property type="entry name" value="RNase_PH"/>
    <property type="match status" value="1"/>
</dbReference>
<dbReference type="Proteomes" id="UP000274131">
    <property type="component" value="Unassembled WGS sequence"/>
</dbReference>
<dbReference type="GO" id="GO:0000177">
    <property type="term" value="C:cytoplasmic exosome (RNase complex)"/>
    <property type="evidence" value="ECO:0007669"/>
    <property type="project" value="TreeGrafter"/>
</dbReference>
<dbReference type="GO" id="GO:0034476">
    <property type="term" value="P:U5 snRNA 3'-end processing"/>
    <property type="evidence" value="ECO:0007669"/>
    <property type="project" value="TreeGrafter"/>
</dbReference>
<evidence type="ECO:0000259" key="7">
    <source>
        <dbReference type="Pfam" id="PF01138"/>
    </source>
</evidence>
<proteinExistence type="inferred from homology"/>
<evidence type="ECO:0000313" key="10">
    <source>
        <dbReference type="WBParaSite" id="EVEC_0000368601-mRNA-1"/>
    </source>
</evidence>
<reference evidence="8 9" key="2">
    <citation type="submission" date="2018-10" db="EMBL/GenBank/DDBJ databases">
        <authorList>
            <consortium name="Pathogen Informatics"/>
        </authorList>
    </citation>
    <scope>NUCLEOTIDE SEQUENCE [LARGE SCALE GENOMIC DNA]</scope>
</reference>
<comment type="similarity">
    <text evidence="3">Belongs to the RNase PH family.</text>
</comment>
<reference evidence="10" key="1">
    <citation type="submission" date="2017-02" db="UniProtKB">
        <authorList>
            <consortium name="WormBaseParasite"/>
        </authorList>
    </citation>
    <scope>IDENTIFICATION</scope>
</reference>
<dbReference type="Gene3D" id="3.30.230.70">
    <property type="entry name" value="GHMP Kinase, N-terminal domain"/>
    <property type="match status" value="1"/>
</dbReference>
<dbReference type="GO" id="GO:0034475">
    <property type="term" value="P:U4 snRNA 3'-end processing"/>
    <property type="evidence" value="ECO:0007669"/>
    <property type="project" value="TreeGrafter"/>
</dbReference>
<dbReference type="GO" id="GO:0005730">
    <property type="term" value="C:nucleolus"/>
    <property type="evidence" value="ECO:0007669"/>
    <property type="project" value="UniProtKB-SubCell"/>
</dbReference>
<evidence type="ECO:0000256" key="3">
    <source>
        <dbReference type="ARBA" id="ARBA00006678"/>
    </source>
</evidence>
<keyword evidence="9" id="KW-1185">Reference proteome</keyword>
<dbReference type="STRING" id="51028.A0A0N4V167"/>
<organism evidence="10">
    <name type="scientific">Enterobius vermicularis</name>
    <name type="common">Human pinworm</name>
    <dbReference type="NCBI Taxonomy" id="51028"/>
    <lineage>
        <taxon>Eukaryota</taxon>
        <taxon>Metazoa</taxon>
        <taxon>Ecdysozoa</taxon>
        <taxon>Nematoda</taxon>
        <taxon>Chromadorea</taxon>
        <taxon>Rhabditida</taxon>
        <taxon>Spirurina</taxon>
        <taxon>Oxyuridomorpha</taxon>
        <taxon>Oxyuroidea</taxon>
        <taxon>Oxyuridae</taxon>
        <taxon>Enterobius</taxon>
    </lineage>
</organism>